<dbReference type="InterPro" id="IPR036188">
    <property type="entry name" value="FAD/NAD-bd_sf"/>
</dbReference>
<evidence type="ECO:0000259" key="2">
    <source>
        <dbReference type="Pfam" id="PF01266"/>
    </source>
</evidence>
<keyword evidence="1" id="KW-0560">Oxidoreductase</keyword>
<dbReference type="Gene3D" id="3.50.50.60">
    <property type="entry name" value="FAD/NAD(P)-binding domain"/>
    <property type="match status" value="2"/>
</dbReference>
<evidence type="ECO:0000313" key="4">
    <source>
        <dbReference type="Proteomes" id="UP000737113"/>
    </source>
</evidence>
<comment type="caution">
    <text evidence="3">The sequence shown here is derived from an EMBL/GenBank/DDBJ whole genome shotgun (WGS) entry which is preliminary data.</text>
</comment>
<protein>
    <submittedName>
        <fullName evidence="3">FAD-binding oxidoreductase</fullName>
    </submittedName>
</protein>
<name>A0A972FVP6_9GAMM</name>
<dbReference type="PANTHER" id="PTHR13847:SF289">
    <property type="entry name" value="GLYCINE OXIDASE"/>
    <property type="match status" value="1"/>
</dbReference>
<dbReference type="Pfam" id="PF01266">
    <property type="entry name" value="DAO"/>
    <property type="match status" value="1"/>
</dbReference>
<dbReference type="PANTHER" id="PTHR13847">
    <property type="entry name" value="SARCOSINE DEHYDROGENASE-RELATED"/>
    <property type="match status" value="1"/>
</dbReference>
<dbReference type="GO" id="GO:0016491">
    <property type="term" value="F:oxidoreductase activity"/>
    <property type="evidence" value="ECO:0007669"/>
    <property type="project" value="UniProtKB-KW"/>
</dbReference>
<evidence type="ECO:0000256" key="1">
    <source>
        <dbReference type="ARBA" id="ARBA00023002"/>
    </source>
</evidence>
<dbReference type="EMBL" id="JAAXYH010000009">
    <property type="protein sequence ID" value="NMH66139.1"/>
    <property type="molecule type" value="Genomic_DNA"/>
</dbReference>
<gene>
    <name evidence="3" type="ORF">HC757_13310</name>
</gene>
<dbReference type="Gene3D" id="3.30.9.10">
    <property type="entry name" value="D-Amino Acid Oxidase, subunit A, domain 2"/>
    <property type="match status" value="1"/>
</dbReference>
<dbReference type="InterPro" id="IPR006076">
    <property type="entry name" value="FAD-dep_OxRdtase"/>
</dbReference>
<dbReference type="Proteomes" id="UP000737113">
    <property type="component" value="Unassembled WGS sequence"/>
</dbReference>
<reference evidence="3" key="1">
    <citation type="submission" date="2020-04" db="EMBL/GenBank/DDBJ databases">
        <title>Description of Shewanella salipaludis sp. nov., isolated from a salt marsh.</title>
        <authorList>
            <person name="Park S."/>
            <person name="Yoon J.-H."/>
        </authorList>
    </citation>
    <scope>NUCLEOTIDE SEQUENCE</scope>
    <source>
        <strain evidence="3">SHSM-M6</strain>
    </source>
</reference>
<accession>A0A972FVP6</accession>
<dbReference type="SUPFAM" id="SSF51905">
    <property type="entry name" value="FAD/NAD(P)-binding domain"/>
    <property type="match status" value="1"/>
</dbReference>
<proteinExistence type="predicted"/>
<dbReference type="AlphaFoldDB" id="A0A972FVP6"/>
<evidence type="ECO:0000313" key="3">
    <source>
        <dbReference type="EMBL" id="NMH66139.1"/>
    </source>
</evidence>
<organism evidence="3 4">
    <name type="scientific">Shewanella salipaludis</name>
    <dbReference type="NCBI Taxonomy" id="2723052"/>
    <lineage>
        <taxon>Bacteria</taxon>
        <taxon>Pseudomonadati</taxon>
        <taxon>Pseudomonadota</taxon>
        <taxon>Gammaproteobacteria</taxon>
        <taxon>Alteromonadales</taxon>
        <taxon>Shewanellaceae</taxon>
        <taxon>Shewanella</taxon>
    </lineage>
</organism>
<dbReference type="GO" id="GO:0005737">
    <property type="term" value="C:cytoplasm"/>
    <property type="evidence" value="ECO:0007669"/>
    <property type="project" value="TreeGrafter"/>
</dbReference>
<keyword evidence="4" id="KW-1185">Reference proteome</keyword>
<dbReference type="RefSeq" id="WP_169564860.1">
    <property type="nucleotide sequence ID" value="NZ_JAAXYH010000009.1"/>
</dbReference>
<dbReference type="SUPFAM" id="SSF54373">
    <property type="entry name" value="FAD-linked reductases, C-terminal domain"/>
    <property type="match status" value="1"/>
</dbReference>
<sequence length="420" mass="45904">MSIESTPGAQTLTIVGAGIVGLASALALQRAGFKVRILDKTGVAAGASKGNAGHFGTEQVFPLADPALLLKLPGMLLDPLGPFRIRPQYFFKALPWFMHFMLNMLPARRAHNTQAIRALNQKAIGAMQQLVSFCDCESLLVLNGSLLVFETTPRAEVEAEYRRYAAAGVAVRLLDGDAVRALEPTLSRDIRHGLYFTLVGHTPDPQGLCEAMARKFVSLGGELVIGELAQIQTQGGLSLRTTEGNMWQTEHLLLAAGAWSTPFARQIGHKVPLETERGYHLMMPQHSGLSRPVASFERKFIITPMTQGTRLAGTVEFGGLKAPMSPARADCLFEHARVLLPQIFATARVSDGERWMGFRPSLPDSLPVIGKSNVDRVYFSFGHQHLGLTWAAISANLLEQVILGKQPEIDMAPYRVQRFD</sequence>
<feature type="domain" description="FAD dependent oxidoreductase" evidence="2">
    <location>
        <begin position="13"/>
        <end position="398"/>
    </location>
</feature>